<dbReference type="Proteomes" id="UP000190675">
    <property type="component" value="Chromosome I"/>
</dbReference>
<dbReference type="AlphaFoldDB" id="A0A1M5MNK4"/>
<sequence>MLQHMGDAAGAAGQMHVEERTEQRPTEAGAVSDRRVDILSG</sequence>
<protein>
    <submittedName>
        <fullName evidence="2">Uncharacterized protein</fullName>
    </submittedName>
</protein>
<dbReference type="Proteomes" id="UP000189796">
    <property type="component" value="Chromosome I"/>
</dbReference>
<proteinExistence type="predicted"/>
<evidence type="ECO:0000313" key="5">
    <source>
        <dbReference type="Proteomes" id="UP000190675"/>
    </source>
</evidence>
<dbReference type="EMBL" id="LT670818">
    <property type="protein sequence ID" value="SHG78767.1"/>
    <property type="molecule type" value="Genomic_DNA"/>
</dbReference>
<evidence type="ECO:0000256" key="1">
    <source>
        <dbReference type="SAM" id="MobiDB-lite"/>
    </source>
</evidence>
<evidence type="ECO:0000313" key="4">
    <source>
        <dbReference type="Proteomes" id="UP000189796"/>
    </source>
</evidence>
<evidence type="ECO:0000313" key="2">
    <source>
        <dbReference type="EMBL" id="SHG78767.1"/>
    </source>
</evidence>
<gene>
    <name evidence="3" type="ORF">SAMN05443248_5947</name>
    <name evidence="2" type="ORF">SAMN05444169_4127</name>
</gene>
<accession>A0A1M5MNK4</accession>
<name>A0A1M5MNK4_9BRAD</name>
<feature type="region of interest" description="Disordered" evidence="1">
    <location>
        <begin position="1"/>
        <end position="41"/>
    </location>
</feature>
<dbReference type="EMBL" id="LT670817">
    <property type="protein sequence ID" value="SHH74143.1"/>
    <property type="molecule type" value="Genomic_DNA"/>
</dbReference>
<reference evidence="4 5" key="1">
    <citation type="submission" date="2016-11" db="EMBL/GenBank/DDBJ databases">
        <authorList>
            <person name="Jaros S."/>
            <person name="Januszkiewicz K."/>
            <person name="Wedrychowicz H."/>
        </authorList>
    </citation>
    <scope>NUCLEOTIDE SEQUENCE [LARGE SCALE GENOMIC DNA]</scope>
    <source>
        <strain evidence="3 4">GAS138</strain>
        <strain evidence="2 5">GAS242</strain>
    </source>
</reference>
<evidence type="ECO:0000313" key="3">
    <source>
        <dbReference type="EMBL" id="SHH74143.1"/>
    </source>
</evidence>
<feature type="compositionally biased region" description="Basic and acidic residues" evidence="1">
    <location>
        <begin position="16"/>
        <end position="25"/>
    </location>
</feature>
<feature type="compositionally biased region" description="Basic and acidic residues" evidence="1">
    <location>
        <begin position="32"/>
        <end position="41"/>
    </location>
</feature>
<organism evidence="2 5">
    <name type="scientific">Bradyrhizobium erythrophlei</name>
    <dbReference type="NCBI Taxonomy" id="1437360"/>
    <lineage>
        <taxon>Bacteria</taxon>
        <taxon>Pseudomonadati</taxon>
        <taxon>Pseudomonadota</taxon>
        <taxon>Alphaproteobacteria</taxon>
        <taxon>Hyphomicrobiales</taxon>
        <taxon>Nitrobacteraceae</taxon>
        <taxon>Bradyrhizobium</taxon>
    </lineage>
</organism>